<evidence type="ECO:0000256" key="1">
    <source>
        <dbReference type="SAM" id="Phobius"/>
    </source>
</evidence>
<dbReference type="Proteomes" id="UP000321558">
    <property type="component" value="Unassembled WGS sequence"/>
</dbReference>
<protein>
    <recommendedName>
        <fullName evidence="4">ABC transporter permease</fullName>
    </recommendedName>
</protein>
<dbReference type="EMBL" id="BJYM01000014">
    <property type="protein sequence ID" value="GEN88545.1"/>
    <property type="molecule type" value="Genomic_DNA"/>
</dbReference>
<dbReference type="STRING" id="582851.GCA_900162665_04569"/>
<sequence>MFRLMKTVFLVERKNLKFKSIIFILILFIIGSFVYLENSQFRELEPGTAAEVVALNSALDQFRNVDATDSDVASPLYRNLISQSSNLANRTLGLVMEDEDTYIQGAIDLTEVRNEAYALDGFEEVAQFIPAYRQNQLDAALFTEIQTQEERLLVDNSNFPTYIILFLFALGYGWYLLVGIFSSDILLDETNHKSLVNGYPLSTASKLFAKLLSYFLFIFFCLVLTFTIAITSAAIIYNMDLSYPVALFNGNYPAIPVWQYIGIAFLYLLCLSLVAIAISILLNYCFKNLYIIIFVHFFVFFIVYLLPDLGKWMSFLPFNYLNFQTVADGSVAEITGNAAITLSNGFLTLLLSLLVIFLFIYWQFHRSQTKESRLKDDKGGRMS</sequence>
<dbReference type="RefSeq" id="WP_147211490.1">
    <property type="nucleotide sequence ID" value="NZ_BJYM01000014.1"/>
</dbReference>
<comment type="caution">
    <text evidence="2">The sequence shown here is derived from an EMBL/GenBank/DDBJ whole genome shotgun (WGS) entry which is preliminary data.</text>
</comment>
<dbReference type="AlphaFoldDB" id="A0A511ZM70"/>
<keyword evidence="1" id="KW-0812">Transmembrane</keyword>
<evidence type="ECO:0000313" key="3">
    <source>
        <dbReference type="Proteomes" id="UP000321558"/>
    </source>
</evidence>
<keyword evidence="3" id="KW-1185">Reference proteome</keyword>
<feature type="transmembrane region" description="Helical" evidence="1">
    <location>
        <begin position="289"/>
        <end position="307"/>
    </location>
</feature>
<feature type="transmembrane region" description="Helical" evidence="1">
    <location>
        <begin position="345"/>
        <end position="364"/>
    </location>
</feature>
<organism evidence="2 3">
    <name type="scientific">Oceanobacillus sojae</name>
    <dbReference type="NCBI Taxonomy" id="582851"/>
    <lineage>
        <taxon>Bacteria</taxon>
        <taxon>Bacillati</taxon>
        <taxon>Bacillota</taxon>
        <taxon>Bacilli</taxon>
        <taxon>Bacillales</taxon>
        <taxon>Bacillaceae</taxon>
        <taxon>Oceanobacillus</taxon>
    </lineage>
</organism>
<accession>A0A511ZM70</accession>
<feature type="transmembrane region" description="Helical" evidence="1">
    <location>
        <begin position="20"/>
        <end position="36"/>
    </location>
</feature>
<name>A0A511ZM70_9BACI</name>
<feature type="transmembrane region" description="Helical" evidence="1">
    <location>
        <begin position="162"/>
        <end position="187"/>
    </location>
</feature>
<reference evidence="2 3" key="1">
    <citation type="submission" date="2019-07" db="EMBL/GenBank/DDBJ databases">
        <title>Whole genome shotgun sequence of Oceanobacillus sojae NBRC 105379.</title>
        <authorList>
            <person name="Hosoyama A."/>
            <person name="Uohara A."/>
            <person name="Ohji S."/>
            <person name="Ichikawa N."/>
        </authorList>
    </citation>
    <scope>NUCLEOTIDE SEQUENCE [LARGE SCALE GENOMIC DNA]</scope>
    <source>
        <strain evidence="2 3">NBRC 105379</strain>
    </source>
</reference>
<evidence type="ECO:0008006" key="4">
    <source>
        <dbReference type="Google" id="ProtNLM"/>
    </source>
</evidence>
<feature type="transmembrane region" description="Helical" evidence="1">
    <location>
        <begin position="257"/>
        <end position="282"/>
    </location>
</feature>
<dbReference type="OrthoDB" id="2167251at2"/>
<evidence type="ECO:0000313" key="2">
    <source>
        <dbReference type="EMBL" id="GEN88545.1"/>
    </source>
</evidence>
<keyword evidence="1" id="KW-0472">Membrane</keyword>
<feature type="transmembrane region" description="Helical" evidence="1">
    <location>
        <begin position="207"/>
        <end position="237"/>
    </location>
</feature>
<gene>
    <name evidence="2" type="ORF">OSO01_32840</name>
</gene>
<proteinExistence type="predicted"/>
<keyword evidence="1" id="KW-1133">Transmembrane helix</keyword>